<keyword evidence="6" id="KW-1185">Reference proteome</keyword>
<feature type="region of interest" description="Disordered" evidence="1">
    <location>
        <begin position="415"/>
        <end position="437"/>
    </location>
</feature>
<dbReference type="PANTHER" id="PTHR14790:SF15">
    <property type="entry name" value="RECQ-MEDIATED GENOME INSTABILITY PROTEIN 1"/>
    <property type="match status" value="1"/>
</dbReference>
<dbReference type="InterPro" id="IPR049363">
    <property type="entry name" value="RMI1_N"/>
</dbReference>
<accession>A0A8J5UTP7</accession>
<organism evidence="5 6">
    <name type="scientific">Cotesia typhae</name>
    <dbReference type="NCBI Taxonomy" id="2053667"/>
    <lineage>
        <taxon>Eukaryota</taxon>
        <taxon>Metazoa</taxon>
        <taxon>Ecdysozoa</taxon>
        <taxon>Arthropoda</taxon>
        <taxon>Hexapoda</taxon>
        <taxon>Insecta</taxon>
        <taxon>Pterygota</taxon>
        <taxon>Neoptera</taxon>
        <taxon>Endopterygota</taxon>
        <taxon>Hymenoptera</taxon>
        <taxon>Apocrita</taxon>
        <taxon>Ichneumonoidea</taxon>
        <taxon>Braconidae</taxon>
        <taxon>Microgastrinae</taxon>
        <taxon>Cotesia</taxon>
    </lineage>
</organism>
<sequence length="632" mass="71213">MPFNFENVKIQLRAEHYLMNDCWLKDCVGYYTTEVNPQAVQAEIVKFVKDQWILSDLREINDQRGCLPENLAQQKVTTLPGTYILQVEKGYDISTSKYKQVEKIRNVSSENIEATEAEKNPTWEPKTKRMMYLYLTDGKQEVTAVEHKPIPFLKDHLLPGYKIMIKGPVICRRSVIMLESKNCSHVGGEIESLLIKNATENVLARALGLKENPDPYNDKKSDDKNEQISLDEGMDIDMDALDKIEKNYGENTSVKPPKTKSMSTPMSRTKRRESVLLDSLPVCFDSIEQVENEFADDFDDMIGMIDEANLNVVGGGDKDIEIEEVKIEAENTGAGAFPEDDFPTDLEFNEFEFDSFPYEKTSKTVEEDKVVSETLNNVVDASNNNSTIVSNATASSSVRSNVTISNVKSNVTGSNFKNNPTTSTKSNFNFKSSSDSTYKSVEQTHETGNKIPEKITPPAFSFSGSEKNLKNVQKITDFMKKSVTLKSDESKPSPGPIDNYDLIKDIEKLIPVSREIDKKIKGTIISLQNLERRDPNWYLQGVVSDNTGTINVSFSPAILNRLIGFNLAEFSQMKKLKKTDPEVANKLRQGLRGAEFKLSHLHTLLRCKLLPNNPVLFVESMLDLTEGQRKEV</sequence>
<dbReference type="Pfam" id="PF21000">
    <property type="entry name" value="RMI1_N_N"/>
    <property type="match status" value="1"/>
</dbReference>
<dbReference type="GO" id="GO:0000712">
    <property type="term" value="P:resolution of meiotic recombination intermediates"/>
    <property type="evidence" value="ECO:0007669"/>
    <property type="project" value="TreeGrafter"/>
</dbReference>
<evidence type="ECO:0000256" key="1">
    <source>
        <dbReference type="SAM" id="MobiDB-lite"/>
    </source>
</evidence>
<reference evidence="5" key="2">
    <citation type="submission" date="2021-04" db="EMBL/GenBank/DDBJ databases">
        <title>Genome-wide patterns of bracovirus chromosomal integration into multiple host tissues during parasitism.</title>
        <authorList>
            <person name="Chebbi M.A.C."/>
        </authorList>
    </citation>
    <scope>NUCLEOTIDE SEQUENCE</scope>
    <source>
        <tissue evidence="5">Whole body</tissue>
    </source>
</reference>
<dbReference type="GO" id="GO:0031422">
    <property type="term" value="C:RecQ family helicase-topoisomerase III complex"/>
    <property type="evidence" value="ECO:0007669"/>
    <property type="project" value="TreeGrafter"/>
</dbReference>
<dbReference type="InterPro" id="IPR032199">
    <property type="entry name" value="RMI1_C"/>
</dbReference>
<dbReference type="SMART" id="SM01161">
    <property type="entry name" value="DUF1767"/>
    <property type="match status" value="1"/>
</dbReference>
<feature type="domain" description="RecQ mediated genome instability protein 1 OB-fold" evidence="2">
    <location>
        <begin position="67"/>
        <end position="200"/>
    </location>
</feature>
<evidence type="ECO:0000259" key="4">
    <source>
        <dbReference type="Pfam" id="PF21000"/>
    </source>
</evidence>
<evidence type="ECO:0000259" key="2">
    <source>
        <dbReference type="Pfam" id="PF08585"/>
    </source>
</evidence>
<protein>
    <recommendedName>
        <fullName evidence="7">RecQ-mediated genome instability protein 1</fullName>
    </recommendedName>
</protein>
<name>A0A8J5UTP7_9HYME</name>
<evidence type="ECO:0000313" key="6">
    <source>
        <dbReference type="Proteomes" id="UP000729913"/>
    </source>
</evidence>
<dbReference type="Proteomes" id="UP000729913">
    <property type="component" value="Unassembled WGS sequence"/>
</dbReference>
<dbReference type="PANTHER" id="PTHR14790">
    <property type="entry name" value="RECQ-MEDIATED GENOME INSTABILITY PROTEIN 1 RMI1"/>
    <property type="match status" value="1"/>
</dbReference>
<dbReference type="GO" id="GO:0016604">
    <property type="term" value="C:nuclear body"/>
    <property type="evidence" value="ECO:0007669"/>
    <property type="project" value="TreeGrafter"/>
</dbReference>
<feature type="compositionally biased region" description="Low complexity" evidence="1">
    <location>
        <begin position="421"/>
        <end position="437"/>
    </location>
</feature>
<dbReference type="Pfam" id="PF16099">
    <property type="entry name" value="RMI1_C"/>
    <property type="match status" value="1"/>
</dbReference>
<feature type="compositionally biased region" description="Polar residues" evidence="1">
    <location>
        <begin position="249"/>
        <end position="267"/>
    </location>
</feature>
<comment type="caution">
    <text evidence="5">The sequence shown here is derived from an EMBL/GenBank/DDBJ whole genome shotgun (WGS) entry which is preliminary data.</text>
</comment>
<dbReference type="GO" id="GO:0000166">
    <property type="term" value="F:nucleotide binding"/>
    <property type="evidence" value="ECO:0007669"/>
    <property type="project" value="InterPro"/>
</dbReference>
<dbReference type="OrthoDB" id="341511at2759"/>
<feature type="domain" description="RecQ-mediated genome instability protein 1 C-terminal OB-fold" evidence="3">
    <location>
        <begin position="513"/>
        <end position="627"/>
    </location>
</feature>
<dbReference type="InterPro" id="IPR013894">
    <property type="entry name" value="RMI1_OB"/>
</dbReference>
<dbReference type="EMBL" id="JAAOIC020000006">
    <property type="protein sequence ID" value="KAG8041777.1"/>
    <property type="molecule type" value="Genomic_DNA"/>
</dbReference>
<evidence type="ECO:0000313" key="5">
    <source>
        <dbReference type="EMBL" id="KAG8041777.1"/>
    </source>
</evidence>
<feature type="domain" description="RMI1 N-terminal" evidence="4">
    <location>
        <begin position="12"/>
        <end position="60"/>
    </location>
</feature>
<dbReference type="GO" id="GO:0000724">
    <property type="term" value="P:double-strand break repair via homologous recombination"/>
    <property type="evidence" value="ECO:0007669"/>
    <property type="project" value="TreeGrafter"/>
</dbReference>
<evidence type="ECO:0008006" key="7">
    <source>
        <dbReference type="Google" id="ProtNLM"/>
    </source>
</evidence>
<dbReference type="Pfam" id="PF08585">
    <property type="entry name" value="RMI1_N_C"/>
    <property type="match status" value="1"/>
</dbReference>
<proteinExistence type="predicted"/>
<feature type="region of interest" description="Disordered" evidence="1">
    <location>
        <begin position="249"/>
        <end position="271"/>
    </location>
</feature>
<gene>
    <name evidence="5" type="ORF">G9C98_007081</name>
</gene>
<evidence type="ECO:0000259" key="3">
    <source>
        <dbReference type="Pfam" id="PF16099"/>
    </source>
</evidence>
<dbReference type="AlphaFoldDB" id="A0A8J5UTP7"/>
<reference evidence="5" key="1">
    <citation type="submission" date="2020-03" db="EMBL/GenBank/DDBJ databases">
        <authorList>
            <person name="Chebbi M.A."/>
            <person name="Drezen J.M."/>
        </authorList>
    </citation>
    <scope>NUCLEOTIDE SEQUENCE</scope>
    <source>
        <tissue evidence="5">Whole body</tissue>
    </source>
</reference>